<protein>
    <submittedName>
        <fullName evidence="9">Exopolysaccharide biosynthesis polyprenyl glycosylphosphotransferase</fullName>
    </submittedName>
</protein>
<dbReference type="OrthoDB" id="9808602at2"/>
<accession>A0A239BT83</accession>
<feature type="transmembrane region" description="Helical" evidence="7">
    <location>
        <begin position="80"/>
        <end position="100"/>
    </location>
</feature>
<evidence type="ECO:0000256" key="3">
    <source>
        <dbReference type="ARBA" id="ARBA00022679"/>
    </source>
</evidence>
<dbReference type="Pfam" id="PF02397">
    <property type="entry name" value="Bac_transf"/>
    <property type="match status" value="1"/>
</dbReference>
<keyword evidence="5 7" id="KW-1133">Transmembrane helix</keyword>
<reference evidence="9 10" key="1">
    <citation type="submission" date="2017-06" db="EMBL/GenBank/DDBJ databases">
        <authorList>
            <person name="Kim H.J."/>
            <person name="Triplett B.A."/>
        </authorList>
    </citation>
    <scope>NUCLEOTIDE SEQUENCE [LARGE SCALE GENOMIC DNA]</scope>
    <source>
        <strain evidence="9 10">DSM 25597</strain>
    </source>
</reference>
<dbReference type="InterPro" id="IPR003362">
    <property type="entry name" value="Bact_transf"/>
</dbReference>
<evidence type="ECO:0000256" key="6">
    <source>
        <dbReference type="ARBA" id="ARBA00023136"/>
    </source>
</evidence>
<proteinExistence type="inferred from homology"/>
<dbReference type="PANTHER" id="PTHR30576">
    <property type="entry name" value="COLANIC BIOSYNTHESIS UDP-GLUCOSE LIPID CARRIER TRANSFERASE"/>
    <property type="match status" value="1"/>
</dbReference>
<dbReference type="Gene3D" id="3.40.50.720">
    <property type="entry name" value="NAD(P)-binding Rossmann-like Domain"/>
    <property type="match status" value="1"/>
</dbReference>
<evidence type="ECO:0000313" key="10">
    <source>
        <dbReference type="Proteomes" id="UP000198379"/>
    </source>
</evidence>
<evidence type="ECO:0000259" key="8">
    <source>
        <dbReference type="Pfam" id="PF02397"/>
    </source>
</evidence>
<comment type="subcellular location">
    <subcellularLocation>
        <location evidence="1">Membrane</location>
        <topology evidence="1">Multi-pass membrane protein</topology>
    </subcellularLocation>
</comment>
<evidence type="ECO:0000256" key="1">
    <source>
        <dbReference type="ARBA" id="ARBA00004141"/>
    </source>
</evidence>
<evidence type="ECO:0000256" key="4">
    <source>
        <dbReference type="ARBA" id="ARBA00022692"/>
    </source>
</evidence>
<name>A0A239BT83_9FLAO</name>
<dbReference type="InterPro" id="IPR017475">
    <property type="entry name" value="EPS_sugar_tfrase"/>
</dbReference>
<feature type="transmembrane region" description="Helical" evidence="7">
    <location>
        <begin position="112"/>
        <end position="133"/>
    </location>
</feature>
<comment type="similarity">
    <text evidence="2">Belongs to the bacterial sugar transferase family.</text>
</comment>
<evidence type="ECO:0000256" key="2">
    <source>
        <dbReference type="ARBA" id="ARBA00006464"/>
    </source>
</evidence>
<evidence type="ECO:0000313" key="9">
    <source>
        <dbReference type="EMBL" id="SNS10651.1"/>
    </source>
</evidence>
<organism evidence="9 10">
    <name type="scientific">Dokdonia pacifica</name>
    <dbReference type="NCBI Taxonomy" id="1627892"/>
    <lineage>
        <taxon>Bacteria</taxon>
        <taxon>Pseudomonadati</taxon>
        <taxon>Bacteroidota</taxon>
        <taxon>Flavobacteriia</taxon>
        <taxon>Flavobacteriales</taxon>
        <taxon>Flavobacteriaceae</taxon>
        <taxon>Dokdonia</taxon>
    </lineage>
</organism>
<dbReference type="EMBL" id="FZNY01000006">
    <property type="protein sequence ID" value="SNS10651.1"/>
    <property type="molecule type" value="Genomic_DNA"/>
</dbReference>
<sequence>MALLPDIHFEISERKILLRILDTLFVLACLQLVGNFFDFDYFKISQENWLWIILLTGYLNIFGTVFELYNLQQASKFQTILKNTILTVSVTALFYLLTPFYTPELPENRLQIIYFFLAMTFGILVWRWLYITLISSPRFYKRVLIVGDSFDIKKIISNLEGADPNYKIVGYINTDSSNEVGDMPETVQEYPIENLTFTVSRNGISEIVVASDYSDGVSKPLYLQLINLLESGFSIREYMQVYEEITQRIPVQHVDKDFYRYFPFSRSNQNKFYKLFHRLFDIIMALIGIAFFLIIFPFVLIGNLIGNRGPIFYTQKRIGRNGFAFKIIKLRTMVTDAEKDGAMWAKKNDTRITRFGKFLRRSRIDEIPQFFNILFGEMSVIGPRPERPVFVRELSEQIPFYETRHVVKPGLTGWAQVMGSYGSSTDDALEKLQFDLYYIKHRNLFMDLSIVLKTISTVVFYRGQ</sequence>
<gene>
    <name evidence="9" type="ORF">SAMN06265376_106388</name>
</gene>
<dbReference type="GO" id="GO:0016780">
    <property type="term" value="F:phosphotransferase activity, for other substituted phosphate groups"/>
    <property type="evidence" value="ECO:0007669"/>
    <property type="project" value="TreeGrafter"/>
</dbReference>
<dbReference type="AlphaFoldDB" id="A0A239BT83"/>
<evidence type="ECO:0000256" key="7">
    <source>
        <dbReference type="SAM" id="Phobius"/>
    </source>
</evidence>
<feature type="transmembrane region" description="Helical" evidence="7">
    <location>
        <begin position="49"/>
        <end position="68"/>
    </location>
</feature>
<feature type="transmembrane region" description="Helical" evidence="7">
    <location>
        <begin position="16"/>
        <end position="37"/>
    </location>
</feature>
<evidence type="ECO:0000256" key="5">
    <source>
        <dbReference type="ARBA" id="ARBA00022989"/>
    </source>
</evidence>
<keyword evidence="10" id="KW-1185">Reference proteome</keyword>
<dbReference type="GO" id="GO:0016020">
    <property type="term" value="C:membrane"/>
    <property type="evidence" value="ECO:0007669"/>
    <property type="project" value="UniProtKB-SubCell"/>
</dbReference>
<feature type="transmembrane region" description="Helical" evidence="7">
    <location>
        <begin position="279"/>
        <end position="305"/>
    </location>
</feature>
<dbReference type="NCBIfam" id="TIGR03025">
    <property type="entry name" value="EPS_sugtrans"/>
    <property type="match status" value="1"/>
</dbReference>
<keyword evidence="4 7" id="KW-0812">Transmembrane</keyword>
<keyword evidence="6 7" id="KW-0472">Membrane</keyword>
<dbReference type="Proteomes" id="UP000198379">
    <property type="component" value="Unassembled WGS sequence"/>
</dbReference>
<dbReference type="RefSeq" id="WP_089372982.1">
    <property type="nucleotide sequence ID" value="NZ_BMEP01000005.1"/>
</dbReference>
<feature type="domain" description="Bacterial sugar transferase" evidence="8">
    <location>
        <begin position="278"/>
        <end position="459"/>
    </location>
</feature>
<dbReference type="PANTHER" id="PTHR30576:SF0">
    <property type="entry name" value="UNDECAPRENYL-PHOSPHATE N-ACETYLGALACTOSAMINYL 1-PHOSPHATE TRANSFERASE-RELATED"/>
    <property type="match status" value="1"/>
</dbReference>
<keyword evidence="3 9" id="KW-0808">Transferase</keyword>